<gene>
    <name evidence="2" type="ORF">O181_084897</name>
</gene>
<dbReference type="EMBL" id="AVOT02050067">
    <property type="protein sequence ID" value="MBW0545182.1"/>
    <property type="molecule type" value="Genomic_DNA"/>
</dbReference>
<accession>A0A9Q3FV30</accession>
<comment type="caution">
    <text evidence="2">The sequence shown here is derived from an EMBL/GenBank/DDBJ whole genome shotgun (WGS) entry which is preliminary data.</text>
</comment>
<protein>
    <submittedName>
        <fullName evidence="2">Uncharacterized protein</fullName>
    </submittedName>
</protein>
<organism evidence="2 3">
    <name type="scientific">Austropuccinia psidii MF-1</name>
    <dbReference type="NCBI Taxonomy" id="1389203"/>
    <lineage>
        <taxon>Eukaryota</taxon>
        <taxon>Fungi</taxon>
        <taxon>Dikarya</taxon>
        <taxon>Basidiomycota</taxon>
        <taxon>Pucciniomycotina</taxon>
        <taxon>Pucciniomycetes</taxon>
        <taxon>Pucciniales</taxon>
        <taxon>Sphaerophragmiaceae</taxon>
        <taxon>Austropuccinia</taxon>
    </lineage>
</organism>
<sequence>MTGDEEEEDNTLHLKEETSPAAAKEGITVEDEALSSLFDDLKNETLGSEIMNHETAVLPPLGLSGAISSDSKSSTEHDVSGCVKPVNAKVLAI</sequence>
<proteinExistence type="predicted"/>
<dbReference type="Proteomes" id="UP000765509">
    <property type="component" value="Unassembled WGS sequence"/>
</dbReference>
<name>A0A9Q3FV30_9BASI</name>
<keyword evidence="3" id="KW-1185">Reference proteome</keyword>
<evidence type="ECO:0000313" key="2">
    <source>
        <dbReference type="EMBL" id="MBW0545182.1"/>
    </source>
</evidence>
<evidence type="ECO:0000256" key="1">
    <source>
        <dbReference type="SAM" id="MobiDB-lite"/>
    </source>
</evidence>
<feature type="region of interest" description="Disordered" evidence="1">
    <location>
        <begin position="1"/>
        <end position="25"/>
    </location>
</feature>
<reference evidence="2" key="1">
    <citation type="submission" date="2021-03" db="EMBL/GenBank/DDBJ databases">
        <title>Draft genome sequence of rust myrtle Austropuccinia psidii MF-1, a brazilian biotype.</title>
        <authorList>
            <person name="Quecine M.C."/>
            <person name="Pachon D.M.R."/>
            <person name="Bonatelli M.L."/>
            <person name="Correr F.H."/>
            <person name="Franceschini L.M."/>
            <person name="Leite T.F."/>
            <person name="Margarido G.R.A."/>
            <person name="Almeida C.A."/>
            <person name="Ferrarezi J.A."/>
            <person name="Labate C.A."/>
        </authorList>
    </citation>
    <scope>NUCLEOTIDE SEQUENCE</scope>
    <source>
        <strain evidence="2">MF-1</strain>
    </source>
</reference>
<evidence type="ECO:0000313" key="3">
    <source>
        <dbReference type="Proteomes" id="UP000765509"/>
    </source>
</evidence>
<dbReference type="AlphaFoldDB" id="A0A9Q3FV30"/>